<sequence length="172" mass="18195">MNDFKPGTGPVAPSPGDPIDSDPVETSPLGVKPLWPGHSAHPDRPARSEDAEPSPTAAHGLLGTDDAGGRVADIMDRARERNLGRAEELAGWVKAAEQGELTHDGRLVAAEVAHQLAGSAGTFGYQAATDRAREIEGIFAEEQPAEAWERAADCVQDLVRRLHEPPEGGSVR</sequence>
<name>A0A1H1WV94_9ACTN</name>
<dbReference type="Pfam" id="PF01627">
    <property type="entry name" value="Hpt"/>
    <property type="match status" value="1"/>
</dbReference>
<organism evidence="3 4">
    <name type="scientific">Microlunatus soli</name>
    <dbReference type="NCBI Taxonomy" id="630515"/>
    <lineage>
        <taxon>Bacteria</taxon>
        <taxon>Bacillati</taxon>
        <taxon>Actinomycetota</taxon>
        <taxon>Actinomycetes</taxon>
        <taxon>Propionibacteriales</taxon>
        <taxon>Propionibacteriaceae</taxon>
        <taxon>Microlunatus</taxon>
    </lineage>
</organism>
<dbReference type="AlphaFoldDB" id="A0A1H1WV94"/>
<dbReference type="GO" id="GO:0000160">
    <property type="term" value="P:phosphorelay signal transduction system"/>
    <property type="evidence" value="ECO:0007669"/>
    <property type="project" value="InterPro"/>
</dbReference>
<gene>
    <name evidence="3" type="ORF">SAMN04489812_3815</name>
</gene>
<dbReference type="OrthoDB" id="3734132at2"/>
<dbReference type="EMBL" id="LT629772">
    <property type="protein sequence ID" value="SDT00922.1"/>
    <property type="molecule type" value="Genomic_DNA"/>
</dbReference>
<dbReference type="Gene3D" id="1.20.120.160">
    <property type="entry name" value="HPT domain"/>
    <property type="match status" value="1"/>
</dbReference>
<evidence type="ECO:0000259" key="2">
    <source>
        <dbReference type="Pfam" id="PF01627"/>
    </source>
</evidence>
<dbReference type="STRING" id="630515.SAMN04489812_3815"/>
<feature type="domain" description="HPt" evidence="2">
    <location>
        <begin position="109"/>
        <end position="163"/>
    </location>
</feature>
<keyword evidence="4" id="KW-1185">Reference proteome</keyword>
<proteinExistence type="predicted"/>
<feature type="region of interest" description="Disordered" evidence="1">
    <location>
        <begin position="1"/>
        <end position="71"/>
    </location>
</feature>
<protein>
    <submittedName>
        <fullName evidence="3">Hpt domain-containing protein</fullName>
    </submittedName>
</protein>
<dbReference type="InterPro" id="IPR008207">
    <property type="entry name" value="Sig_transdc_His_kin_Hpt_dom"/>
</dbReference>
<evidence type="ECO:0000256" key="1">
    <source>
        <dbReference type="SAM" id="MobiDB-lite"/>
    </source>
</evidence>
<dbReference type="Proteomes" id="UP000199103">
    <property type="component" value="Chromosome I"/>
</dbReference>
<accession>A0A1H1WV94</accession>
<evidence type="ECO:0000313" key="3">
    <source>
        <dbReference type="EMBL" id="SDT00922.1"/>
    </source>
</evidence>
<evidence type="ECO:0000313" key="4">
    <source>
        <dbReference type="Proteomes" id="UP000199103"/>
    </source>
</evidence>
<dbReference type="RefSeq" id="WP_157683556.1">
    <property type="nucleotide sequence ID" value="NZ_LT629772.1"/>
</dbReference>
<dbReference type="SUPFAM" id="SSF47226">
    <property type="entry name" value="Histidine-containing phosphotransfer domain, HPT domain"/>
    <property type="match status" value="1"/>
</dbReference>
<feature type="compositionally biased region" description="Basic and acidic residues" evidence="1">
    <location>
        <begin position="40"/>
        <end position="50"/>
    </location>
</feature>
<dbReference type="InterPro" id="IPR036641">
    <property type="entry name" value="HPT_dom_sf"/>
</dbReference>
<reference evidence="3 4" key="1">
    <citation type="submission" date="2016-10" db="EMBL/GenBank/DDBJ databases">
        <authorList>
            <person name="de Groot N.N."/>
        </authorList>
    </citation>
    <scope>NUCLEOTIDE SEQUENCE [LARGE SCALE GENOMIC DNA]</scope>
    <source>
        <strain evidence="3 4">DSM 21800</strain>
    </source>
</reference>